<dbReference type="EMBL" id="LXEX01000043">
    <property type="protein sequence ID" value="OAT58323.1"/>
    <property type="molecule type" value="Genomic_DNA"/>
</dbReference>
<evidence type="ECO:0000256" key="1">
    <source>
        <dbReference type="SAM" id="SignalP"/>
    </source>
</evidence>
<keyword evidence="3" id="KW-1185">Reference proteome</keyword>
<gene>
    <name evidence="2" type="ORF">M993_02858</name>
</gene>
<dbReference type="AlphaFoldDB" id="A0AA91EFJ0"/>
<reference evidence="2 3" key="1">
    <citation type="submission" date="2016-04" db="EMBL/GenBank/DDBJ databases">
        <title>ATOL: Assembling a taxonomically balanced genome-scale reconstruction of the evolutionary history of the Enterobacteriaceae.</title>
        <authorList>
            <person name="Plunkett G.III."/>
            <person name="Neeno-Eckwall E.C."/>
            <person name="Glasner J.D."/>
            <person name="Perna N.T."/>
        </authorList>
    </citation>
    <scope>NUCLEOTIDE SEQUENCE [LARGE SCALE GENOMIC DNA]</scope>
    <source>
        <strain evidence="2 3">ATCC 12841</strain>
    </source>
</reference>
<keyword evidence="1" id="KW-0732">Signal</keyword>
<dbReference type="RefSeq" id="WP_061555445.1">
    <property type="nucleotide sequence ID" value="NZ_LXEX01000043.1"/>
</dbReference>
<proteinExistence type="predicted"/>
<dbReference type="InterPro" id="IPR019114">
    <property type="entry name" value="Chap_lipoprot_PulS/OutS-like"/>
</dbReference>
<dbReference type="Pfam" id="PF09691">
    <property type="entry name" value="T2SS_PulS_OutS"/>
    <property type="match status" value="1"/>
</dbReference>
<evidence type="ECO:0008006" key="4">
    <source>
        <dbReference type="Google" id="ProtNLM"/>
    </source>
</evidence>
<evidence type="ECO:0000313" key="2">
    <source>
        <dbReference type="EMBL" id="OAT58323.1"/>
    </source>
</evidence>
<feature type="chain" id="PRO_5041685444" description="Molecular chaperone" evidence="1">
    <location>
        <begin position="24"/>
        <end position="137"/>
    </location>
</feature>
<comment type="caution">
    <text evidence="2">The sequence shown here is derived from an EMBL/GenBank/DDBJ whole genome shotgun (WGS) entry which is preliminary data.</text>
</comment>
<dbReference type="Gene3D" id="1.20.58.1630">
    <property type="entry name" value="Chaperone lipoprotein PulS/OutS"/>
    <property type="match status" value="1"/>
</dbReference>
<accession>A0AA91EFJ0</accession>
<name>A0AA91EFJ0_9GAMM</name>
<dbReference type="InterPro" id="IPR038432">
    <property type="entry name" value="PulS/OutS-like_sf"/>
</dbReference>
<dbReference type="Proteomes" id="UP000078431">
    <property type="component" value="Unassembled WGS sequence"/>
</dbReference>
<organism evidence="2 3">
    <name type="scientific">Obesumbacterium proteus ATCC 12841</name>
    <dbReference type="NCBI Taxonomy" id="1354268"/>
    <lineage>
        <taxon>Bacteria</taxon>
        <taxon>Pseudomonadati</taxon>
        <taxon>Pseudomonadota</taxon>
        <taxon>Gammaproteobacteria</taxon>
        <taxon>Enterobacterales</taxon>
        <taxon>Hafniaceae</taxon>
        <taxon>Obesumbacterium</taxon>
    </lineage>
</organism>
<evidence type="ECO:0000313" key="3">
    <source>
        <dbReference type="Proteomes" id="UP000078431"/>
    </source>
</evidence>
<sequence>MKKNTWIKISALSFAILASASQAESGTTPSVQEQMNGLADLIGSAAFLRDHCGVADIPANKSLSMIAIVTAMDMGWDSREYYPNGESTGMYNAKLDQMGQKVEQSITVDGADVSGTCQSLAANQHIAAFVALAKARG</sequence>
<feature type="signal peptide" evidence="1">
    <location>
        <begin position="1"/>
        <end position="23"/>
    </location>
</feature>
<protein>
    <recommendedName>
        <fullName evidence="4">Molecular chaperone</fullName>
    </recommendedName>
</protein>